<evidence type="ECO:0000256" key="1">
    <source>
        <dbReference type="ARBA" id="ARBA00004496"/>
    </source>
</evidence>
<comment type="subcellular location">
    <subcellularLocation>
        <location evidence="1">Cytoplasm</location>
    </subcellularLocation>
</comment>
<keyword evidence="9" id="KW-1185">Reference proteome</keyword>
<dbReference type="OrthoDB" id="2423195at2759"/>
<dbReference type="EMBL" id="MU251444">
    <property type="protein sequence ID" value="KAG9235019.1"/>
    <property type="molecule type" value="Genomic_DNA"/>
</dbReference>
<dbReference type="GO" id="GO:0002376">
    <property type="term" value="P:immune system process"/>
    <property type="evidence" value="ECO:0007669"/>
    <property type="project" value="UniProtKB-KW"/>
</dbReference>
<keyword evidence="6" id="KW-0391">Immunity</keyword>
<feature type="domain" description="RZ-type" evidence="7">
    <location>
        <begin position="24"/>
        <end position="50"/>
    </location>
</feature>
<comment type="caution">
    <text evidence="8">The sequence shown here is derived from an EMBL/GenBank/DDBJ whole genome shotgun (WGS) entry which is preliminary data.</text>
</comment>
<evidence type="ECO:0000256" key="3">
    <source>
        <dbReference type="ARBA" id="ARBA00022723"/>
    </source>
</evidence>
<gene>
    <name evidence="8" type="ORF">BJ875DRAFT_375136</name>
</gene>
<dbReference type="GO" id="GO:0008270">
    <property type="term" value="F:zinc ion binding"/>
    <property type="evidence" value="ECO:0007669"/>
    <property type="project" value="UniProtKB-KW"/>
</dbReference>
<keyword evidence="5" id="KW-0862">Zinc</keyword>
<accession>A0A9P8C5W6</accession>
<proteinExistence type="predicted"/>
<protein>
    <recommendedName>
        <fullName evidence="7">RZ-type domain-containing protein</fullName>
    </recommendedName>
</protein>
<evidence type="ECO:0000259" key="7">
    <source>
        <dbReference type="Pfam" id="PF20173"/>
    </source>
</evidence>
<evidence type="ECO:0000256" key="5">
    <source>
        <dbReference type="ARBA" id="ARBA00022833"/>
    </source>
</evidence>
<sequence length="59" mass="6656">KMLRGSTFYMPVSNAEKAVVHATMARDFHGTGHWHYCANGHPFAIGEDGRRLLDIKRSL</sequence>
<evidence type="ECO:0000256" key="4">
    <source>
        <dbReference type="ARBA" id="ARBA00022771"/>
    </source>
</evidence>
<organism evidence="8 9">
    <name type="scientific">Amylocarpus encephaloides</name>
    <dbReference type="NCBI Taxonomy" id="45428"/>
    <lineage>
        <taxon>Eukaryota</taxon>
        <taxon>Fungi</taxon>
        <taxon>Dikarya</taxon>
        <taxon>Ascomycota</taxon>
        <taxon>Pezizomycotina</taxon>
        <taxon>Leotiomycetes</taxon>
        <taxon>Helotiales</taxon>
        <taxon>Helotiales incertae sedis</taxon>
        <taxon>Amylocarpus</taxon>
    </lineage>
</organism>
<evidence type="ECO:0000256" key="6">
    <source>
        <dbReference type="ARBA" id="ARBA00022859"/>
    </source>
</evidence>
<dbReference type="InterPro" id="IPR046439">
    <property type="entry name" value="ZF_RZ_dom"/>
</dbReference>
<evidence type="ECO:0000313" key="9">
    <source>
        <dbReference type="Proteomes" id="UP000824998"/>
    </source>
</evidence>
<feature type="non-terminal residue" evidence="8">
    <location>
        <position position="1"/>
    </location>
</feature>
<keyword evidence="3" id="KW-0479">Metal-binding</keyword>
<dbReference type="Proteomes" id="UP000824998">
    <property type="component" value="Unassembled WGS sequence"/>
</dbReference>
<reference evidence="8" key="1">
    <citation type="journal article" date="2021" name="IMA Fungus">
        <title>Genomic characterization of three marine fungi, including Emericellopsis atlantica sp. nov. with signatures of a generalist lifestyle and marine biomass degradation.</title>
        <authorList>
            <person name="Hagestad O.C."/>
            <person name="Hou L."/>
            <person name="Andersen J.H."/>
            <person name="Hansen E.H."/>
            <person name="Altermark B."/>
            <person name="Li C."/>
            <person name="Kuhnert E."/>
            <person name="Cox R.J."/>
            <person name="Crous P.W."/>
            <person name="Spatafora J.W."/>
            <person name="Lail K."/>
            <person name="Amirebrahimi M."/>
            <person name="Lipzen A."/>
            <person name="Pangilinan J."/>
            <person name="Andreopoulos W."/>
            <person name="Hayes R.D."/>
            <person name="Ng V."/>
            <person name="Grigoriev I.V."/>
            <person name="Jackson S.A."/>
            <person name="Sutton T.D.S."/>
            <person name="Dobson A.D.W."/>
            <person name="Rama T."/>
        </authorList>
    </citation>
    <scope>NUCLEOTIDE SEQUENCE</scope>
    <source>
        <strain evidence="8">TRa018bII</strain>
    </source>
</reference>
<keyword evidence="4" id="KW-0863">Zinc-finger</keyword>
<name>A0A9P8C5W6_9HELO</name>
<dbReference type="Pfam" id="PF20173">
    <property type="entry name" value="ZnF_RZ-type"/>
    <property type="match status" value="1"/>
</dbReference>
<dbReference type="AlphaFoldDB" id="A0A9P8C5W6"/>
<evidence type="ECO:0000313" key="8">
    <source>
        <dbReference type="EMBL" id="KAG9235019.1"/>
    </source>
</evidence>
<keyword evidence="2" id="KW-0963">Cytoplasm</keyword>
<dbReference type="GO" id="GO:0005737">
    <property type="term" value="C:cytoplasm"/>
    <property type="evidence" value="ECO:0007669"/>
    <property type="project" value="UniProtKB-SubCell"/>
</dbReference>
<evidence type="ECO:0000256" key="2">
    <source>
        <dbReference type="ARBA" id="ARBA00022490"/>
    </source>
</evidence>